<dbReference type="GO" id="GO:0005737">
    <property type="term" value="C:cytoplasm"/>
    <property type="evidence" value="ECO:0007669"/>
    <property type="project" value="TreeGrafter"/>
</dbReference>
<name>A0A939FAZ7_9ACTN</name>
<dbReference type="PANTHER" id="PTHR43441">
    <property type="entry name" value="RIBOSOMAL-PROTEIN-SERINE ACETYLTRANSFERASE"/>
    <property type="match status" value="1"/>
</dbReference>
<protein>
    <submittedName>
        <fullName evidence="2">GNAT family N-acetyltransferase</fullName>
    </submittedName>
</protein>
<dbReference type="Pfam" id="PF13302">
    <property type="entry name" value="Acetyltransf_3"/>
    <property type="match status" value="1"/>
</dbReference>
<comment type="caution">
    <text evidence="2">The sequence shown here is derived from an EMBL/GenBank/DDBJ whole genome shotgun (WGS) entry which is preliminary data.</text>
</comment>
<dbReference type="PANTHER" id="PTHR43441:SF2">
    <property type="entry name" value="FAMILY ACETYLTRANSFERASE, PUTATIVE (AFU_ORTHOLOGUE AFUA_7G00850)-RELATED"/>
    <property type="match status" value="1"/>
</dbReference>
<dbReference type="InterPro" id="IPR016181">
    <property type="entry name" value="Acyl_CoA_acyltransferase"/>
</dbReference>
<dbReference type="RefSeq" id="WP_206965971.1">
    <property type="nucleotide sequence ID" value="NZ_BAAAJJ010000001.1"/>
</dbReference>
<accession>A0A939FAZ7</accession>
<evidence type="ECO:0000313" key="3">
    <source>
        <dbReference type="Proteomes" id="UP000664167"/>
    </source>
</evidence>
<dbReference type="CDD" id="cd04301">
    <property type="entry name" value="NAT_SF"/>
    <property type="match status" value="1"/>
</dbReference>
<dbReference type="PROSITE" id="PS51186">
    <property type="entry name" value="GNAT"/>
    <property type="match status" value="1"/>
</dbReference>
<gene>
    <name evidence="2" type="ORF">J0695_26355</name>
</gene>
<dbReference type="Proteomes" id="UP000664167">
    <property type="component" value="Unassembled WGS sequence"/>
</dbReference>
<evidence type="ECO:0000259" key="1">
    <source>
        <dbReference type="PROSITE" id="PS51186"/>
    </source>
</evidence>
<dbReference type="InterPro" id="IPR000182">
    <property type="entry name" value="GNAT_dom"/>
</dbReference>
<evidence type="ECO:0000313" key="2">
    <source>
        <dbReference type="EMBL" id="MBO0515287.1"/>
    </source>
</evidence>
<dbReference type="SUPFAM" id="SSF55729">
    <property type="entry name" value="Acyl-CoA N-acyltransferases (Nat)"/>
    <property type="match status" value="1"/>
</dbReference>
<dbReference type="GO" id="GO:1990189">
    <property type="term" value="F:protein N-terminal-serine acetyltransferase activity"/>
    <property type="evidence" value="ECO:0007669"/>
    <property type="project" value="TreeGrafter"/>
</dbReference>
<dbReference type="Gene3D" id="3.40.630.30">
    <property type="match status" value="1"/>
</dbReference>
<sequence length="179" mass="19626">MMRGKRIGLRARHETDVPIFQAELYNDVVTRSGADSRPWRPVTPKAAEAAEPPDADTATLFTVVELDDAQTLLGEALLWGIDTHNRTAHLGISLLPTARGRGFGTDVVRLLCEYGFEVRGLHRLQVETLADNASMIAAAMKAGFTVDGTLRKSAWVYGAFADEVILGLLAEEWRPRPKA</sequence>
<keyword evidence="3" id="KW-1185">Reference proteome</keyword>
<organism evidence="2 3">
    <name type="scientific">Streptomyces beijiangensis</name>
    <dbReference type="NCBI Taxonomy" id="163361"/>
    <lineage>
        <taxon>Bacteria</taxon>
        <taxon>Bacillati</taxon>
        <taxon>Actinomycetota</taxon>
        <taxon>Actinomycetes</taxon>
        <taxon>Kitasatosporales</taxon>
        <taxon>Streptomycetaceae</taxon>
        <taxon>Streptomyces</taxon>
    </lineage>
</organism>
<dbReference type="GO" id="GO:0008999">
    <property type="term" value="F:protein-N-terminal-alanine acetyltransferase activity"/>
    <property type="evidence" value="ECO:0007669"/>
    <property type="project" value="TreeGrafter"/>
</dbReference>
<dbReference type="EMBL" id="JAFLRJ010000270">
    <property type="protein sequence ID" value="MBO0515287.1"/>
    <property type="molecule type" value="Genomic_DNA"/>
</dbReference>
<proteinExistence type="predicted"/>
<reference evidence="2" key="1">
    <citation type="submission" date="2021-03" db="EMBL/GenBank/DDBJ databases">
        <title>Streptomyces poriferae sp. nov., a novel marine sponge-derived Actinobacteria species with anti-MRSA activity.</title>
        <authorList>
            <person name="Sandoval-Powers M."/>
            <person name="Kralova S."/>
            <person name="Nguyen G.-S."/>
            <person name="Fawwal D."/>
            <person name="Degnes K."/>
            <person name="Klinkenberg G."/>
            <person name="Sletta H."/>
            <person name="Wentzel A."/>
            <person name="Liles M.R."/>
        </authorList>
    </citation>
    <scope>NUCLEOTIDE SEQUENCE</scope>
    <source>
        <strain evidence="2">DSM 41794</strain>
    </source>
</reference>
<dbReference type="AlphaFoldDB" id="A0A939FAZ7"/>
<dbReference type="InterPro" id="IPR051908">
    <property type="entry name" value="Ribosomal_N-acetyltransferase"/>
</dbReference>
<feature type="domain" description="N-acetyltransferase" evidence="1">
    <location>
        <begin position="17"/>
        <end position="171"/>
    </location>
</feature>